<dbReference type="KEGG" id="vih:AB0763_12340"/>
<protein>
    <submittedName>
        <fullName evidence="2">DUF1481 domain-containing protein</fullName>
    </submittedName>
</protein>
<evidence type="ECO:0000256" key="1">
    <source>
        <dbReference type="SAM" id="SignalP"/>
    </source>
</evidence>
<keyword evidence="1" id="KW-0732">Signal</keyword>
<dbReference type="Pfam" id="PF07356">
    <property type="entry name" value="DUF1481"/>
    <property type="match status" value="1"/>
</dbReference>
<dbReference type="EMBL" id="CP162601">
    <property type="protein sequence ID" value="XDK24939.1"/>
    <property type="molecule type" value="Genomic_DNA"/>
</dbReference>
<sequence length="227" mass="25607">MTFRPFAYTALAVLLSACSNQAGIDVANIESKSGGEITQSQRAWYWADVVDQQPLSAYDHVKLSNQTSYHSEYHWQDGVLSEVVRQGSRIEAKGRERQSFRTHLRFDSQGQAVYQQDKVDQQVFPLTPDAIADIKQQANHVITTLLNSKSSRHLIQGFWDGKQFLSCHRRFHYALDSDSKATLANKATPTYVAGLGYTTSQQVALKQILDIDAQRDTCLEPQVLLEK</sequence>
<dbReference type="PROSITE" id="PS51257">
    <property type="entry name" value="PROKAR_LIPOPROTEIN"/>
    <property type="match status" value="1"/>
</dbReference>
<proteinExistence type="predicted"/>
<feature type="signal peptide" evidence="1">
    <location>
        <begin position="1"/>
        <end position="22"/>
    </location>
</feature>
<dbReference type="PIRSF" id="PIRSF028160">
    <property type="entry name" value="UCP028160"/>
    <property type="match status" value="1"/>
</dbReference>
<dbReference type="RefSeq" id="WP_306102069.1">
    <property type="nucleotide sequence ID" value="NZ_CP162601.1"/>
</dbReference>
<accession>A0AB39HFF2</accession>
<organism evidence="2">
    <name type="scientific">Vibrio sp. HB236076</name>
    <dbReference type="NCBI Taxonomy" id="3232307"/>
    <lineage>
        <taxon>Bacteria</taxon>
        <taxon>Pseudomonadati</taxon>
        <taxon>Pseudomonadota</taxon>
        <taxon>Gammaproteobacteria</taxon>
        <taxon>Vibrionales</taxon>
        <taxon>Vibrionaceae</taxon>
        <taxon>Vibrio</taxon>
    </lineage>
</organism>
<feature type="chain" id="PRO_5044195136" evidence="1">
    <location>
        <begin position="23"/>
        <end position="227"/>
    </location>
</feature>
<evidence type="ECO:0000313" key="2">
    <source>
        <dbReference type="EMBL" id="XDK24939.1"/>
    </source>
</evidence>
<gene>
    <name evidence="2" type="ORF">AB0763_12340</name>
</gene>
<dbReference type="InterPro" id="IPR016872">
    <property type="entry name" value="UCP028160"/>
</dbReference>
<name>A0AB39HFF2_9VIBR</name>
<dbReference type="InterPro" id="IPR010858">
    <property type="entry name" value="DUF1481"/>
</dbReference>
<dbReference type="AlphaFoldDB" id="A0AB39HFF2"/>
<reference evidence="2" key="1">
    <citation type="submission" date="2024-07" db="EMBL/GenBank/DDBJ databases">
        <title>Genome Analysis of a Potential Novel Vibrio Species Secreting pH- and Thermo-stable Alginate Lyase and its Application in Producing Alginate Oligosaccharides.</title>
        <authorList>
            <person name="Huang H."/>
            <person name="Bao K."/>
        </authorList>
    </citation>
    <scope>NUCLEOTIDE SEQUENCE</scope>
    <source>
        <strain evidence="2">HB236076</strain>
    </source>
</reference>